<evidence type="ECO:0000313" key="2">
    <source>
        <dbReference type="EMBL" id="KAK7751283.1"/>
    </source>
</evidence>
<dbReference type="EMBL" id="JAKJXP020000052">
    <property type="protein sequence ID" value="KAK7751283.1"/>
    <property type="molecule type" value="Genomic_DNA"/>
</dbReference>
<feature type="compositionally biased region" description="Polar residues" evidence="1">
    <location>
        <begin position="118"/>
        <end position="133"/>
    </location>
</feature>
<feature type="compositionally biased region" description="Polar residues" evidence="1">
    <location>
        <begin position="223"/>
        <end position="238"/>
    </location>
</feature>
<evidence type="ECO:0000256" key="1">
    <source>
        <dbReference type="SAM" id="MobiDB-lite"/>
    </source>
</evidence>
<proteinExistence type="predicted"/>
<sequence>MRYIPGSEREIPGEEKLTSLARFDALMREAEERRKAQERGAVISGGAKEGGLLKSAWEADIDADDGQVDRGGIDTDDSDYDGFDHGVGYGGDDSHKAVEFASRRSSVQAVPRSRHMTRNSLSYHESQSMTGSQPILRPHTAHSKSRPTMSPRATSQPQPVPPSLDRLAISTMPPAGEASTQRQHEKRNSVTSVKRLSFNEFTKRLSSTSSLLLVQTNQSTSSRGSSEMEGTQQPSTPRGLNPRGAPLSPDRDRDDRCGWRGSVGVFGDGGFV</sequence>
<feature type="compositionally biased region" description="Low complexity" evidence="1">
    <location>
        <begin position="207"/>
        <end position="222"/>
    </location>
</feature>
<name>A0AAN9V0J0_9PEZI</name>
<feature type="compositionally biased region" description="Basic and acidic residues" evidence="1">
    <location>
        <begin position="92"/>
        <end position="102"/>
    </location>
</feature>
<reference evidence="2 3" key="1">
    <citation type="submission" date="2024-02" db="EMBL/GenBank/DDBJ databases">
        <title>De novo assembly and annotation of 12 fungi associated with fruit tree decline syndrome in Ontario, Canada.</title>
        <authorList>
            <person name="Sulman M."/>
            <person name="Ellouze W."/>
            <person name="Ilyukhin E."/>
        </authorList>
    </citation>
    <scope>NUCLEOTIDE SEQUENCE [LARGE SCALE GENOMIC DNA]</scope>
    <source>
        <strain evidence="2 3">M11/M66-122</strain>
    </source>
</reference>
<organism evidence="2 3">
    <name type="scientific">Diatrype stigma</name>
    <dbReference type="NCBI Taxonomy" id="117547"/>
    <lineage>
        <taxon>Eukaryota</taxon>
        <taxon>Fungi</taxon>
        <taxon>Dikarya</taxon>
        <taxon>Ascomycota</taxon>
        <taxon>Pezizomycotina</taxon>
        <taxon>Sordariomycetes</taxon>
        <taxon>Xylariomycetidae</taxon>
        <taxon>Xylariales</taxon>
        <taxon>Diatrypaceae</taxon>
        <taxon>Diatrype</taxon>
    </lineage>
</organism>
<feature type="region of interest" description="Disordered" evidence="1">
    <location>
        <begin position="207"/>
        <end position="261"/>
    </location>
</feature>
<comment type="caution">
    <text evidence="2">The sequence shown here is derived from an EMBL/GenBank/DDBJ whole genome shotgun (WGS) entry which is preliminary data.</text>
</comment>
<accession>A0AAN9V0J0</accession>
<dbReference type="Proteomes" id="UP001320420">
    <property type="component" value="Unassembled WGS sequence"/>
</dbReference>
<gene>
    <name evidence="2" type="ORF">SLS62_006829</name>
</gene>
<evidence type="ECO:0000313" key="3">
    <source>
        <dbReference type="Proteomes" id="UP001320420"/>
    </source>
</evidence>
<feature type="compositionally biased region" description="Basic and acidic residues" evidence="1">
    <location>
        <begin position="249"/>
        <end position="258"/>
    </location>
</feature>
<dbReference type="AlphaFoldDB" id="A0AAN9V0J0"/>
<feature type="region of interest" description="Disordered" evidence="1">
    <location>
        <begin position="63"/>
        <end position="193"/>
    </location>
</feature>
<protein>
    <submittedName>
        <fullName evidence="2">Uncharacterized protein</fullName>
    </submittedName>
</protein>
<keyword evidence="3" id="KW-1185">Reference proteome</keyword>
<feature type="compositionally biased region" description="Polar residues" evidence="1">
    <location>
        <begin position="146"/>
        <end position="157"/>
    </location>
</feature>